<evidence type="ECO:0000256" key="7">
    <source>
        <dbReference type="ARBA" id="ARBA00023014"/>
    </source>
</evidence>
<reference evidence="11" key="1">
    <citation type="submission" date="2018-02" db="EMBL/GenBank/DDBJ databases">
        <authorList>
            <person name="Clavel T."/>
            <person name="Strowig T."/>
        </authorList>
    </citation>
    <scope>NUCLEOTIDE SEQUENCE [LARGE SCALE GENOMIC DNA]</scope>
    <source>
        <strain evidence="11">DSM 100764</strain>
    </source>
</reference>
<keyword evidence="6" id="KW-0408">Iron</keyword>
<dbReference type="GO" id="GO:0051539">
    <property type="term" value="F:4 iron, 4 sulfur cluster binding"/>
    <property type="evidence" value="ECO:0007669"/>
    <property type="project" value="UniProtKB-KW"/>
</dbReference>
<gene>
    <name evidence="10" type="ORF">C5O25_11100</name>
</gene>
<evidence type="ECO:0000256" key="5">
    <source>
        <dbReference type="ARBA" id="ARBA00022723"/>
    </source>
</evidence>
<dbReference type="InterPro" id="IPR058240">
    <property type="entry name" value="rSAM_sf"/>
</dbReference>
<dbReference type="Pfam" id="PF00919">
    <property type="entry name" value="UPF0004"/>
    <property type="match status" value="1"/>
</dbReference>
<evidence type="ECO:0000259" key="8">
    <source>
        <dbReference type="PROSITE" id="PS51449"/>
    </source>
</evidence>
<dbReference type="AlphaFoldDB" id="A0A2V1IUE0"/>
<feature type="domain" description="Radical SAM core" evidence="9">
    <location>
        <begin position="174"/>
        <end position="403"/>
    </location>
</feature>
<dbReference type="InterPro" id="IPR020612">
    <property type="entry name" value="Methylthiotransferase_CS"/>
</dbReference>
<protein>
    <submittedName>
        <fullName evidence="10">Radical SAM protein</fullName>
    </submittedName>
</protein>
<dbReference type="GO" id="GO:0035598">
    <property type="term" value="F:tRNA (N(6)-L-threonylcarbamoyladenosine(37)-C(2))-methylthiotransferase activity"/>
    <property type="evidence" value="ECO:0007669"/>
    <property type="project" value="TreeGrafter"/>
</dbReference>
<dbReference type="InterPro" id="IPR023404">
    <property type="entry name" value="rSAM_horseshoe"/>
</dbReference>
<dbReference type="Gene3D" id="3.40.50.12160">
    <property type="entry name" value="Methylthiotransferase, N-terminal domain"/>
    <property type="match status" value="1"/>
</dbReference>
<evidence type="ECO:0000256" key="6">
    <source>
        <dbReference type="ARBA" id="ARBA00023004"/>
    </source>
</evidence>
<dbReference type="EMBL" id="PUBV01000032">
    <property type="protein sequence ID" value="PWB06167.1"/>
    <property type="molecule type" value="Genomic_DNA"/>
</dbReference>
<feature type="domain" description="MTTase N-terminal" evidence="8">
    <location>
        <begin position="1"/>
        <end position="117"/>
    </location>
</feature>
<dbReference type="SMART" id="SM00729">
    <property type="entry name" value="Elp3"/>
    <property type="match status" value="1"/>
</dbReference>
<dbReference type="PANTHER" id="PTHR11918">
    <property type="entry name" value="RADICAL SAM PROTEINS"/>
    <property type="match status" value="1"/>
</dbReference>
<keyword evidence="11" id="KW-1185">Reference proteome</keyword>
<sequence length="416" mass="47535">MKVYIHTNGCAVLKHETERIAKFFHLNKVEIVECPEDGDLIVMTCCGVTHNEENQAIDIISNLNSRKQKDATLIVSGCLPAFASERILEVAPEAQLMSYSQMRNFDSIVSGGASWDDVYYNYGHMMKQEEHRDDTIHSSNQDMDLQLMKTVDETNHTSNCIQQYNLCTLRRYIWQDEDVYQIKVAYGCPGHCNYCATKLAIGEFHSVPKALVLKQFQEGIASGFKRFSLIGDEIGCYGTDFGENIVTLLDDVYALNSGITVSIRYIHPDIFVRYYDGLKPYLVNGFIDFFCCAIQSGSPKMLKAMNRNPDIEPFVKCMEDLKNENCKVNKHTQILIGYPGETEADVWQTLTALIRCDFDHININKFSKRRGTVAYELEETVQEEDKVARCSLIREIMFMGKKAKLYDAIKESYFND</sequence>
<keyword evidence="5" id="KW-0479">Metal-binding</keyword>
<dbReference type="PROSITE" id="PS01278">
    <property type="entry name" value="MTTASE_RADICAL"/>
    <property type="match status" value="1"/>
</dbReference>
<dbReference type="PROSITE" id="PS51918">
    <property type="entry name" value="RADICAL_SAM"/>
    <property type="match status" value="1"/>
</dbReference>
<dbReference type="SFLD" id="SFLDS00029">
    <property type="entry name" value="Radical_SAM"/>
    <property type="match status" value="1"/>
</dbReference>
<dbReference type="InterPro" id="IPR006638">
    <property type="entry name" value="Elp3/MiaA/NifB-like_rSAM"/>
</dbReference>
<comment type="cofactor">
    <cofactor evidence="1">
        <name>[4Fe-4S] cluster</name>
        <dbReference type="ChEBI" id="CHEBI:49883"/>
    </cofactor>
</comment>
<accession>A0A2V1IUE0</accession>
<dbReference type="InterPro" id="IPR038135">
    <property type="entry name" value="Methylthiotransferase_N_sf"/>
</dbReference>
<dbReference type="Gene3D" id="3.80.30.20">
    <property type="entry name" value="tm_1862 like domain"/>
    <property type="match status" value="1"/>
</dbReference>
<evidence type="ECO:0000256" key="2">
    <source>
        <dbReference type="ARBA" id="ARBA00022485"/>
    </source>
</evidence>
<dbReference type="GO" id="GO:0046872">
    <property type="term" value="F:metal ion binding"/>
    <property type="evidence" value="ECO:0007669"/>
    <property type="project" value="UniProtKB-KW"/>
</dbReference>
<dbReference type="SUPFAM" id="SSF102114">
    <property type="entry name" value="Radical SAM enzymes"/>
    <property type="match status" value="1"/>
</dbReference>
<comment type="caution">
    <text evidence="10">The sequence shown here is derived from an EMBL/GenBank/DDBJ whole genome shotgun (WGS) entry which is preliminary data.</text>
</comment>
<evidence type="ECO:0000313" key="11">
    <source>
        <dbReference type="Proteomes" id="UP000244925"/>
    </source>
</evidence>
<dbReference type="PROSITE" id="PS51449">
    <property type="entry name" value="MTTASE_N"/>
    <property type="match status" value="1"/>
</dbReference>
<evidence type="ECO:0000313" key="10">
    <source>
        <dbReference type="EMBL" id="PWB06167.1"/>
    </source>
</evidence>
<dbReference type="PANTHER" id="PTHR11918:SF45">
    <property type="entry name" value="THREONYLCARBAMOYLADENOSINE TRNA METHYLTHIOTRANSFERASE"/>
    <property type="match status" value="1"/>
</dbReference>
<keyword evidence="2" id="KW-0004">4Fe-4S</keyword>
<dbReference type="RefSeq" id="WP_107036810.1">
    <property type="nucleotide sequence ID" value="NZ_CAOMDK010000007.1"/>
</dbReference>
<keyword evidence="4" id="KW-0949">S-adenosyl-L-methionine</keyword>
<dbReference type="SFLD" id="SFLDG01082">
    <property type="entry name" value="B12-binding_domain_containing"/>
    <property type="match status" value="1"/>
</dbReference>
<dbReference type="Pfam" id="PF04055">
    <property type="entry name" value="Radical_SAM"/>
    <property type="match status" value="1"/>
</dbReference>
<organism evidence="10 11">
    <name type="scientific">Paramuribaculum intestinale</name>
    <dbReference type="NCBI Taxonomy" id="2094151"/>
    <lineage>
        <taxon>Bacteria</taxon>
        <taxon>Pseudomonadati</taxon>
        <taxon>Bacteroidota</taxon>
        <taxon>Bacteroidia</taxon>
        <taxon>Bacteroidales</taxon>
        <taxon>Muribaculaceae</taxon>
        <taxon>Paramuribaculum</taxon>
    </lineage>
</organism>
<dbReference type="InterPro" id="IPR013848">
    <property type="entry name" value="Methylthiotransferase_N"/>
</dbReference>
<dbReference type="InterPro" id="IPR007197">
    <property type="entry name" value="rSAM"/>
</dbReference>
<evidence type="ECO:0000256" key="4">
    <source>
        <dbReference type="ARBA" id="ARBA00022691"/>
    </source>
</evidence>
<keyword evidence="7" id="KW-0411">Iron-sulfur</keyword>
<evidence type="ECO:0000259" key="9">
    <source>
        <dbReference type="PROSITE" id="PS51918"/>
    </source>
</evidence>
<name>A0A2V1IUE0_9BACT</name>
<dbReference type="Proteomes" id="UP000244925">
    <property type="component" value="Unassembled WGS sequence"/>
</dbReference>
<evidence type="ECO:0000256" key="3">
    <source>
        <dbReference type="ARBA" id="ARBA00022679"/>
    </source>
</evidence>
<proteinExistence type="predicted"/>
<evidence type="ECO:0000256" key="1">
    <source>
        <dbReference type="ARBA" id="ARBA00001966"/>
    </source>
</evidence>
<keyword evidence="3" id="KW-0808">Transferase</keyword>